<organism evidence="1 2">
    <name type="scientific">Priestia megaterium</name>
    <name type="common">Bacillus megaterium</name>
    <dbReference type="NCBI Taxonomy" id="1404"/>
    <lineage>
        <taxon>Bacteria</taxon>
        <taxon>Bacillati</taxon>
        <taxon>Bacillota</taxon>
        <taxon>Bacilli</taxon>
        <taxon>Bacillales</taxon>
        <taxon>Bacillaceae</taxon>
        <taxon>Priestia</taxon>
    </lineage>
</organism>
<sequence length="110" mass="13005">MWKAVTFYLNNVKKTYVKQPLSHEGFTALLKKILKGLVKKELIFFLIRIPSHAHQDKEKSCPQNIKNAILFVESIWNIQFVMFPLNLITFYFSRWHIIGSLVHLMKKISD</sequence>
<dbReference type="EMBL" id="NTYW01000016">
    <property type="protein sequence ID" value="PES36054.1"/>
    <property type="molecule type" value="Genomic_DNA"/>
</dbReference>
<proteinExistence type="predicted"/>
<gene>
    <name evidence="1" type="ORF">CN497_17020</name>
</gene>
<accession>A0AAE5UB44</accession>
<dbReference type="AlphaFoldDB" id="A0AAE5UB44"/>
<reference evidence="1 2" key="1">
    <citation type="submission" date="2017-09" db="EMBL/GenBank/DDBJ databases">
        <title>Large-scale bioinformatics analysis of Bacillus genomes uncovers conserved roles of natural products in bacterial physiology.</title>
        <authorList>
            <consortium name="Agbiome Team Llc"/>
            <person name="Bleich R.M."/>
            <person name="Kirk G.J."/>
            <person name="Santa Maria K.C."/>
            <person name="Allen S.E."/>
            <person name="Farag S."/>
            <person name="Shank E.A."/>
            <person name="Bowers A."/>
        </authorList>
    </citation>
    <scope>NUCLEOTIDE SEQUENCE [LARGE SCALE GENOMIC DNA]</scope>
    <source>
        <strain evidence="1 2">AFS003013</strain>
    </source>
</reference>
<comment type="caution">
    <text evidence="1">The sequence shown here is derived from an EMBL/GenBank/DDBJ whole genome shotgun (WGS) entry which is preliminary data.</text>
</comment>
<protein>
    <submittedName>
        <fullName evidence="1">Uncharacterized protein</fullName>
    </submittedName>
</protein>
<evidence type="ECO:0000313" key="1">
    <source>
        <dbReference type="EMBL" id="PES36054.1"/>
    </source>
</evidence>
<name>A0AAE5UB44_PRIMG</name>
<evidence type="ECO:0000313" key="2">
    <source>
        <dbReference type="Proteomes" id="UP000220341"/>
    </source>
</evidence>
<dbReference type="Proteomes" id="UP000220341">
    <property type="component" value="Unassembled WGS sequence"/>
</dbReference>